<keyword evidence="10" id="KW-0585">Phenylalanine catabolism</keyword>
<evidence type="ECO:0000313" key="15">
    <source>
        <dbReference type="EMBL" id="CAG9282781.1"/>
    </source>
</evidence>
<dbReference type="GO" id="GO:0006559">
    <property type="term" value="P:L-phenylalanine catabolic process"/>
    <property type="evidence" value="ECO:0007669"/>
    <property type="project" value="UniProtKB-UniPathway"/>
</dbReference>
<dbReference type="GO" id="GO:0046872">
    <property type="term" value="F:metal ion binding"/>
    <property type="evidence" value="ECO:0007669"/>
    <property type="project" value="UniProtKB-KW"/>
</dbReference>
<dbReference type="NCBIfam" id="TIGR01015">
    <property type="entry name" value="hmgA"/>
    <property type="match status" value="1"/>
</dbReference>
<dbReference type="InterPro" id="IPR046451">
    <property type="entry name" value="HgmA_C"/>
</dbReference>
<feature type="domain" description="Homogentisate 1,2-dioxygenase C-terminal" evidence="13">
    <location>
        <begin position="313"/>
        <end position="471"/>
    </location>
</feature>
<proteinExistence type="inferred from homology"/>
<keyword evidence="9 12" id="KW-0408">Iron</keyword>
<name>A0A8J9S4D7_PHATR</name>
<dbReference type="EMBL" id="OU594958">
    <property type="protein sequence ID" value="CAG9282781.1"/>
    <property type="molecule type" value="Genomic_DNA"/>
</dbReference>
<comment type="similarity">
    <text evidence="3">Belongs to the homogentisate dioxygenase family.</text>
</comment>
<evidence type="ECO:0000256" key="8">
    <source>
        <dbReference type="ARBA" id="ARBA00023002"/>
    </source>
</evidence>
<evidence type="ECO:0000256" key="3">
    <source>
        <dbReference type="ARBA" id="ARBA00007757"/>
    </source>
</evidence>
<evidence type="ECO:0000256" key="1">
    <source>
        <dbReference type="ARBA" id="ARBA00001962"/>
    </source>
</evidence>
<dbReference type="Pfam" id="PF04209">
    <property type="entry name" value="HgmA_C"/>
    <property type="match status" value="1"/>
</dbReference>
<gene>
    <name evidence="15" type="ORF">PTTT1_LOCUS20706</name>
</gene>
<dbReference type="GO" id="GO:0005737">
    <property type="term" value="C:cytoplasm"/>
    <property type="evidence" value="ECO:0007669"/>
    <property type="project" value="TreeGrafter"/>
</dbReference>
<evidence type="ECO:0000256" key="7">
    <source>
        <dbReference type="ARBA" id="ARBA00022964"/>
    </source>
</evidence>
<evidence type="ECO:0000256" key="10">
    <source>
        <dbReference type="ARBA" id="ARBA00023232"/>
    </source>
</evidence>
<feature type="binding site" evidence="12">
    <location>
        <position position="374"/>
    </location>
    <ligand>
        <name>Fe cation</name>
        <dbReference type="ChEBI" id="CHEBI:24875"/>
    </ligand>
</feature>
<dbReference type="GO" id="GO:0006572">
    <property type="term" value="P:L-tyrosine catabolic process"/>
    <property type="evidence" value="ECO:0007669"/>
    <property type="project" value="UniProtKB-KW"/>
</dbReference>
<dbReference type="EC" id="1.13.11.5" evidence="4"/>
<dbReference type="AlphaFoldDB" id="A0A8J9S4D7"/>
<dbReference type="SUPFAM" id="SSF51182">
    <property type="entry name" value="RmlC-like cupins"/>
    <property type="match status" value="1"/>
</dbReference>
<keyword evidence="8" id="KW-0560">Oxidoreductase</keyword>
<evidence type="ECO:0000256" key="11">
    <source>
        <dbReference type="PIRSR" id="PIRSR605708-1"/>
    </source>
</evidence>
<dbReference type="PANTHER" id="PTHR11056">
    <property type="entry name" value="HOMOGENTISATE 1,2-DIOXYGENASE"/>
    <property type="match status" value="1"/>
</dbReference>
<dbReference type="InterPro" id="IPR011051">
    <property type="entry name" value="RmlC_Cupin_sf"/>
</dbReference>
<dbReference type="InterPro" id="IPR005708">
    <property type="entry name" value="Homogentis_dOase"/>
</dbReference>
<feature type="binding site" evidence="12">
    <location>
        <position position="411"/>
    </location>
    <ligand>
        <name>homogentisate</name>
        <dbReference type="ChEBI" id="CHEBI:16169"/>
    </ligand>
</feature>
<evidence type="ECO:0000256" key="6">
    <source>
        <dbReference type="ARBA" id="ARBA00022878"/>
    </source>
</evidence>
<dbReference type="InterPro" id="IPR014710">
    <property type="entry name" value="RmlC-like_jellyroll"/>
</dbReference>
<evidence type="ECO:0000256" key="5">
    <source>
        <dbReference type="ARBA" id="ARBA00022723"/>
    </source>
</evidence>
<evidence type="ECO:0000256" key="4">
    <source>
        <dbReference type="ARBA" id="ARBA00013127"/>
    </source>
</evidence>
<reference evidence="15" key="1">
    <citation type="submission" date="2022-02" db="EMBL/GenBank/DDBJ databases">
        <authorList>
            <person name="Giguere J D."/>
        </authorList>
    </citation>
    <scope>NUCLEOTIDE SEQUENCE</scope>
    <source>
        <strain evidence="15">CCAP 1055/1</strain>
    </source>
</reference>
<keyword evidence="6" id="KW-0828">Tyrosine catabolism</keyword>
<dbReference type="Pfam" id="PF20510">
    <property type="entry name" value="HgmA_N"/>
    <property type="match status" value="1"/>
</dbReference>
<keyword evidence="7" id="KW-0223">Dioxygenase</keyword>
<protein>
    <recommendedName>
        <fullName evidence="4">homogentisate 1,2-dioxygenase</fullName>
        <ecNumber evidence="4">1.13.11.5</ecNumber>
    </recommendedName>
</protein>
<sequence>MSTATPHCHASTVEQDGLVYQTGLGNQFESECIPGALPRGRNNPRMVPFGLYTEQLSGTAFTAPRAENRRVWLYRIQPSVTIGAAESLPQEQQFAGGCDPRACEAAIDPLRWHPYPVDGAAGVEYDFVSGLKLQCHAGDPAMREGLAIYLYSFGTNMKDLQTHFVDHDGELLIMPQQGSLDVLTELGRLIVHPTELVVIPRGVVFQVNHFEGESKGPIPGTSPTATARGYMLEVYKGGFTLPELGPIGSNGLANARDFLHPVAWCVAQSDYEKPCCIVAKMQSQLYAKSSTHSPYNVVAWHGNYSPYKYNLERFCAVNSVTYDHLDPSIYTVLSCQSEHVGTALADVVLFPPRVLATDANTLRPPWFHRNVMSEYMGLLYGSYDAKVSSGTDGAGGFVPGGSSLHNAMVPHGPDAATYVRAVADPCDAPVLLNRGLAFMFETYLPLRVNPQALRDEAWRDVDYTACWQDLTAAHFTGWDWVNGTVETTREEDDR</sequence>
<feature type="active site" description="Proton acceptor" evidence="11">
    <location>
        <position position="324"/>
    </location>
</feature>
<dbReference type="GO" id="GO:0004411">
    <property type="term" value="F:homogentisate 1,2-dioxygenase activity"/>
    <property type="evidence" value="ECO:0007669"/>
    <property type="project" value="UniProtKB-EC"/>
</dbReference>
<evidence type="ECO:0000256" key="9">
    <source>
        <dbReference type="ARBA" id="ARBA00023004"/>
    </source>
</evidence>
<dbReference type="InterPro" id="IPR046452">
    <property type="entry name" value="HgmA_N"/>
</dbReference>
<evidence type="ECO:0000256" key="12">
    <source>
        <dbReference type="PIRSR" id="PIRSR605708-2"/>
    </source>
</evidence>
<keyword evidence="5 12" id="KW-0479">Metal-binding</keyword>
<accession>A0A8J9S4D7</accession>
<feature type="binding site" evidence="12">
    <location>
        <position position="368"/>
    </location>
    <ligand>
        <name>Fe cation</name>
        <dbReference type="ChEBI" id="CHEBI:24875"/>
    </ligand>
</feature>
<evidence type="ECO:0000259" key="14">
    <source>
        <dbReference type="Pfam" id="PF20510"/>
    </source>
</evidence>
<dbReference type="PANTHER" id="PTHR11056:SF0">
    <property type="entry name" value="HOMOGENTISATE 1,2-DIOXYGENASE"/>
    <property type="match status" value="1"/>
</dbReference>
<organism evidence="15">
    <name type="scientific">Phaeodactylum tricornutum</name>
    <name type="common">Diatom</name>
    <dbReference type="NCBI Taxonomy" id="2850"/>
    <lineage>
        <taxon>Eukaryota</taxon>
        <taxon>Sar</taxon>
        <taxon>Stramenopiles</taxon>
        <taxon>Ochrophyta</taxon>
        <taxon>Bacillariophyta</taxon>
        <taxon>Bacillariophyceae</taxon>
        <taxon>Bacillariophycidae</taxon>
        <taxon>Naviculales</taxon>
        <taxon>Phaeodactylaceae</taxon>
        <taxon>Phaeodactylum</taxon>
    </lineage>
</organism>
<evidence type="ECO:0000259" key="13">
    <source>
        <dbReference type="Pfam" id="PF04209"/>
    </source>
</evidence>
<dbReference type="Proteomes" id="UP000836788">
    <property type="component" value="Chromosome 17"/>
</dbReference>
<evidence type="ECO:0000256" key="2">
    <source>
        <dbReference type="ARBA" id="ARBA00004704"/>
    </source>
</evidence>
<comment type="pathway">
    <text evidence="2">Amino-acid degradation; L-phenylalanine degradation; acetoacetate and fumarate from L-phenylalanine: step 4/6.</text>
</comment>
<feature type="binding site" evidence="12">
    <location>
        <position position="383"/>
    </location>
    <ligand>
        <name>homogentisate</name>
        <dbReference type="ChEBI" id="CHEBI:16169"/>
    </ligand>
</feature>
<dbReference type="Gene3D" id="2.60.120.10">
    <property type="entry name" value="Jelly Rolls"/>
    <property type="match status" value="1"/>
</dbReference>
<feature type="domain" description="Homogentisate 1,2-dioxygenase N-terminal" evidence="14">
    <location>
        <begin position="20"/>
        <end position="311"/>
    </location>
</feature>
<dbReference type="UniPathway" id="UPA00139">
    <property type="reaction ID" value="UER00339"/>
</dbReference>
<comment type="cofactor">
    <cofactor evidence="1 12">
        <name>Fe cation</name>
        <dbReference type="ChEBI" id="CHEBI:24875"/>
    </cofactor>
</comment>
<feature type="binding site" evidence="12">
    <location>
        <position position="411"/>
    </location>
    <ligand>
        <name>Fe cation</name>
        <dbReference type="ChEBI" id="CHEBI:24875"/>
    </ligand>
</feature>
<dbReference type="FunFam" id="2.60.120.10:FF:000034">
    <property type="entry name" value="Homogentisate 1,2-dioxygenase"/>
    <property type="match status" value="1"/>
</dbReference>